<evidence type="ECO:0000256" key="1">
    <source>
        <dbReference type="ARBA" id="ARBA00022723"/>
    </source>
</evidence>
<dbReference type="InterPro" id="IPR006073">
    <property type="entry name" value="GTP-bd"/>
</dbReference>
<dbReference type="EMBL" id="ASRX01000091">
    <property type="protein sequence ID" value="EYF01060.1"/>
    <property type="molecule type" value="Genomic_DNA"/>
</dbReference>
<keyword evidence="1" id="KW-0479">Metal-binding</keyword>
<dbReference type="GO" id="GO:0005737">
    <property type="term" value="C:cytoplasm"/>
    <property type="evidence" value="ECO:0007669"/>
    <property type="project" value="UniProtKB-SubCell"/>
</dbReference>
<dbReference type="InterPro" id="IPR032305">
    <property type="entry name" value="GTP-bd_M"/>
</dbReference>
<sequence>MSKGSKRSISFHASHSPACAILLARQHPERSDTQVQVSLDELQNLLAGLGIRVAHTVVQRRAAAASSTVLGEGKQAEVAALLAEARREHGEESVLVVVDEALSPGKLRTLENALEVEVIDRTGVILRVFEQRARTQVAQLEVEMARLTYEAPRVREDASLGDREGGGGRGGRGHSNVELKKQRIRERVASLRRALDEQRAVEEKQRARRRDALRVALVGYTNAGKSSLMRALTGSDVLVEDKLFATLGTTVRALSPETAPRILLSDTVGFIRDLPHELVASFHSTLEEARDAGLLLFVADASDPAFRDQLRVTRETLDAVGASGVPSRVLLTKIDRVDASTRAALAAELPDAVQVCAHDPDDIRGLRDALVAFFAQRMTEETFVVPFGDGRLLGEIRAEARVVTETYTDEGVVLSVRALPEAIGRWKRALPEGPPIEAVADLVEAARRHGLQLTTVAGDFDRTGLDFLVVHARDEEGVPWIVRTPRRPEVFASSCVEARALRLVRPRLPVAVPDWRVHAREVIAYPRLDGTPAITVDPSSGYSWNIIAPGALPEAFLDSFADTLAALQAIPPEEAADAGVPTKTIAEARQALAKAMEATRGVLAPSEVMWTRWHRWLEDDALWPQHLALVHGDLHPGHLLLGADGRMQGVLDWTEAQVTDPSLDFAMFAGCFGREALDALLTRFERAGGKTWPRLAEHAAERWAAFPVLGAEWALRTNNTAVLEFTRAQLAATEATAAPTQR</sequence>
<reference evidence="8 9" key="1">
    <citation type="submission" date="2013-05" db="EMBL/GenBank/DDBJ databases">
        <title>Genome assembly of Chondromyces apiculatus DSM 436.</title>
        <authorList>
            <person name="Sharma G."/>
            <person name="Khatri I."/>
            <person name="Kaur C."/>
            <person name="Mayilraj S."/>
            <person name="Subramanian S."/>
        </authorList>
    </citation>
    <scope>NUCLEOTIDE SEQUENCE [LARGE SCALE GENOMIC DNA]</scope>
    <source>
        <strain evidence="8 9">DSM 436</strain>
    </source>
</reference>
<comment type="subcellular location">
    <subcellularLocation>
        <location evidence="5">Cytoplasm</location>
    </subcellularLocation>
    <text evidence="5">May associate with membranes.</text>
</comment>
<dbReference type="Pfam" id="PF01636">
    <property type="entry name" value="APH"/>
    <property type="match status" value="1"/>
</dbReference>
<dbReference type="CDD" id="cd01878">
    <property type="entry name" value="HflX"/>
    <property type="match status" value="1"/>
</dbReference>
<dbReference type="InterPro" id="IPR016496">
    <property type="entry name" value="GTPase_HflX"/>
</dbReference>
<name>A0A017SWW4_9BACT</name>
<dbReference type="PANTHER" id="PTHR10229:SF0">
    <property type="entry name" value="GTP-BINDING PROTEIN 6-RELATED"/>
    <property type="match status" value="1"/>
</dbReference>
<keyword evidence="5" id="KW-0963">Cytoplasm</keyword>
<protein>
    <recommendedName>
        <fullName evidence="5">GTPase HflX</fullName>
    </recommendedName>
    <alternativeName>
        <fullName evidence="5">GTP-binding protein HflX</fullName>
    </alternativeName>
</protein>
<comment type="subunit">
    <text evidence="5">Monomer. Associates with the 50S ribosomal subunit.</text>
</comment>
<dbReference type="InterPro" id="IPR027417">
    <property type="entry name" value="P-loop_NTPase"/>
</dbReference>
<dbReference type="Proteomes" id="UP000019678">
    <property type="component" value="Unassembled WGS sequence"/>
</dbReference>
<dbReference type="InterPro" id="IPR011009">
    <property type="entry name" value="Kinase-like_dom_sf"/>
</dbReference>
<dbReference type="InterPro" id="IPR030394">
    <property type="entry name" value="G_HFLX_dom"/>
</dbReference>
<dbReference type="Gene3D" id="3.40.50.11060">
    <property type="entry name" value="GTPase HflX, N-terminal domain"/>
    <property type="match status" value="1"/>
</dbReference>
<dbReference type="Gene3D" id="3.40.50.300">
    <property type="entry name" value="P-loop containing nucleotide triphosphate hydrolases"/>
    <property type="match status" value="1"/>
</dbReference>
<comment type="similarity">
    <text evidence="5">Belongs to the TRAFAC class OBG-HflX-like GTPase superfamily. HflX GTPase family.</text>
</comment>
<evidence type="ECO:0000256" key="2">
    <source>
        <dbReference type="ARBA" id="ARBA00022741"/>
    </source>
</evidence>
<dbReference type="GO" id="GO:0005525">
    <property type="term" value="F:GTP binding"/>
    <property type="evidence" value="ECO:0007669"/>
    <property type="project" value="UniProtKB-UniRule"/>
</dbReference>
<feature type="region of interest" description="Disordered" evidence="6">
    <location>
        <begin position="156"/>
        <end position="179"/>
    </location>
</feature>
<feature type="compositionally biased region" description="Basic and acidic residues" evidence="6">
    <location>
        <begin position="156"/>
        <end position="166"/>
    </location>
</feature>
<dbReference type="STRING" id="1192034.CAP_8773"/>
<keyword evidence="4 5" id="KW-0342">GTP-binding</keyword>
<dbReference type="HAMAP" id="MF_00900">
    <property type="entry name" value="GTPase_HflX"/>
    <property type="match status" value="1"/>
</dbReference>
<dbReference type="PRINTS" id="PR00326">
    <property type="entry name" value="GTP1OBG"/>
</dbReference>
<dbReference type="PROSITE" id="PS51705">
    <property type="entry name" value="G_HFLX"/>
    <property type="match status" value="1"/>
</dbReference>
<dbReference type="NCBIfam" id="TIGR03156">
    <property type="entry name" value="GTP_HflX"/>
    <property type="match status" value="1"/>
</dbReference>
<comment type="caution">
    <text evidence="8">The sequence shown here is derived from an EMBL/GenBank/DDBJ whole genome shotgun (WGS) entry which is preliminary data.</text>
</comment>
<dbReference type="Pfam" id="PF16360">
    <property type="entry name" value="GTP-bdg_M"/>
    <property type="match status" value="1"/>
</dbReference>
<dbReference type="InterPro" id="IPR042108">
    <property type="entry name" value="GTPase_HflX_N_sf"/>
</dbReference>
<proteinExistence type="inferred from homology"/>
<dbReference type="GO" id="GO:0046872">
    <property type="term" value="F:metal ion binding"/>
    <property type="evidence" value="ECO:0007669"/>
    <property type="project" value="UniProtKB-KW"/>
</dbReference>
<keyword evidence="9" id="KW-1185">Reference proteome</keyword>
<evidence type="ECO:0000256" key="4">
    <source>
        <dbReference type="ARBA" id="ARBA00023134"/>
    </source>
</evidence>
<dbReference type="InterPro" id="IPR002575">
    <property type="entry name" value="Aminoglycoside_PTrfase"/>
</dbReference>
<evidence type="ECO:0000256" key="3">
    <source>
        <dbReference type="ARBA" id="ARBA00022842"/>
    </source>
</evidence>
<dbReference type="eggNOG" id="COG3173">
    <property type="taxonomic scope" value="Bacteria"/>
</dbReference>
<dbReference type="Pfam" id="PF13167">
    <property type="entry name" value="GTP-bdg_N"/>
    <property type="match status" value="1"/>
</dbReference>
<evidence type="ECO:0000256" key="6">
    <source>
        <dbReference type="SAM" id="MobiDB-lite"/>
    </source>
</evidence>
<dbReference type="Gene3D" id="3.90.1200.10">
    <property type="match status" value="1"/>
</dbReference>
<dbReference type="PANTHER" id="PTHR10229">
    <property type="entry name" value="GTP-BINDING PROTEIN HFLX"/>
    <property type="match status" value="1"/>
</dbReference>
<feature type="domain" description="Hflx-type G" evidence="7">
    <location>
        <begin position="213"/>
        <end position="378"/>
    </location>
</feature>
<gene>
    <name evidence="5" type="primary">hflX</name>
    <name evidence="8" type="ORF">CAP_8773</name>
</gene>
<evidence type="ECO:0000256" key="5">
    <source>
        <dbReference type="HAMAP-Rule" id="MF_00900"/>
    </source>
</evidence>
<dbReference type="CDD" id="cd05152">
    <property type="entry name" value="MPH2"/>
    <property type="match status" value="1"/>
</dbReference>
<evidence type="ECO:0000313" key="8">
    <source>
        <dbReference type="EMBL" id="EYF01060.1"/>
    </source>
</evidence>
<dbReference type="Gene3D" id="6.10.250.2860">
    <property type="match status" value="1"/>
</dbReference>
<dbReference type="GO" id="GO:0043022">
    <property type="term" value="F:ribosome binding"/>
    <property type="evidence" value="ECO:0007669"/>
    <property type="project" value="TreeGrafter"/>
</dbReference>
<comment type="function">
    <text evidence="5">GTPase that associates with the 50S ribosomal subunit and may have a role during protein synthesis or ribosome biogenesis.</text>
</comment>
<keyword evidence="2 5" id="KW-0547">Nucleotide-binding</keyword>
<dbReference type="eggNOG" id="COG2262">
    <property type="taxonomic scope" value="Bacteria"/>
</dbReference>
<evidence type="ECO:0000313" key="9">
    <source>
        <dbReference type="Proteomes" id="UP000019678"/>
    </source>
</evidence>
<evidence type="ECO:0000259" key="7">
    <source>
        <dbReference type="PROSITE" id="PS51705"/>
    </source>
</evidence>
<dbReference type="GO" id="GO:0003924">
    <property type="term" value="F:GTPase activity"/>
    <property type="evidence" value="ECO:0007669"/>
    <property type="project" value="UniProtKB-UniRule"/>
</dbReference>
<accession>A0A017SWW4</accession>
<keyword evidence="3" id="KW-0460">Magnesium</keyword>
<dbReference type="Gene3D" id="3.30.200.20">
    <property type="entry name" value="Phosphorylase Kinase, domain 1"/>
    <property type="match status" value="1"/>
</dbReference>
<dbReference type="SUPFAM" id="SSF56112">
    <property type="entry name" value="Protein kinase-like (PK-like)"/>
    <property type="match status" value="1"/>
</dbReference>
<dbReference type="Pfam" id="PF01926">
    <property type="entry name" value="MMR_HSR1"/>
    <property type="match status" value="1"/>
</dbReference>
<dbReference type="InterPro" id="IPR025121">
    <property type="entry name" value="GTPase_HflX_N"/>
</dbReference>
<organism evidence="8 9">
    <name type="scientific">Chondromyces apiculatus DSM 436</name>
    <dbReference type="NCBI Taxonomy" id="1192034"/>
    <lineage>
        <taxon>Bacteria</taxon>
        <taxon>Pseudomonadati</taxon>
        <taxon>Myxococcota</taxon>
        <taxon>Polyangia</taxon>
        <taxon>Polyangiales</taxon>
        <taxon>Polyangiaceae</taxon>
        <taxon>Chondromyces</taxon>
    </lineage>
</organism>
<dbReference type="AlphaFoldDB" id="A0A017SWW4"/>
<dbReference type="SUPFAM" id="SSF52540">
    <property type="entry name" value="P-loop containing nucleoside triphosphate hydrolases"/>
    <property type="match status" value="1"/>
</dbReference>